<dbReference type="Proteomes" id="UP001595912">
    <property type="component" value="Unassembled WGS sequence"/>
</dbReference>
<accession>A0ABV9W7Y5</accession>
<feature type="transmembrane region" description="Helical" evidence="8">
    <location>
        <begin position="161"/>
        <end position="181"/>
    </location>
</feature>
<dbReference type="EMBL" id="JBHSIU010000054">
    <property type="protein sequence ID" value="MFC5003595.1"/>
    <property type="molecule type" value="Genomic_DNA"/>
</dbReference>
<evidence type="ECO:0000256" key="3">
    <source>
        <dbReference type="ARBA" id="ARBA00022692"/>
    </source>
</evidence>
<keyword evidence="3 8" id="KW-0812">Transmembrane</keyword>
<keyword evidence="4" id="KW-0133">Cell shape</keyword>
<name>A0ABV9W7Y5_9ACTN</name>
<dbReference type="PANTHER" id="PTHR47019:SF1">
    <property type="entry name" value="LIPID II FLIPPASE MURJ"/>
    <property type="match status" value="1"/>
</dbReference>
<keyword evidence="10" id="KW-1185">Reference proteome</keyword>
<proteinExistence type="predicted"/>
<feature type="transmembrane region" description="Helical" evidence="8">
    <location>
        <begin position="487"/>
        <end position="507"/>
    </location>
</feature>
<protein>
    <submittedName>
        <fullName evidence="9">Lipid II flippase MurJ</fullName>
    </submittedName>
</protein>
<feature type="transmembrane region" description="Helical" evidence="8">
    <location>
        <begin position="187"/>
        <end position="206"/>
    </location>
</feature>
<organism evidence="9 10">
    <name type="scientific">Dactylosporangium cerinum</name>
    <dbReference type="NCBI Taxonomy" id="1434730"/>
    <lineage>
        <taxon>Bacteria</taxon>
        <taxon>Bacillati</taxon>
        <taxon>Actinomycetota</taxon>
        <taxon>Actinomycetes</taxon>
        <taxon>Micromonosporales</taxon>
        <taxon>Micromonosporaceae</taxon>
        <taxon>Dactylosporangium</taxon>
    </lineage>
</organism>
<evidence type="ECO:0000256" key="4">
    <source>
        <dbReference type="ARBA" id="ARBA00022960"/>
    </source>
</evidence>
<feature type="transmembrane region" description="Helical" evidence="8">
    <location>
        <begin position="12"/>
        <end position="34"/>
    </location>
</feature>
<keyword evidence="2" id="KW-1003">Cell membrane</keyword>
<keyword evidence="5" id="KW-0573">Peptidoglycan synthesis</keyword>
<feature type="transmembrane region" description="Helical" evidence="8">
    <location>
        <begin position="290"/>
        <end position="314"/>
    </location>
</feature>
<reference evidence="10" key="1">
    <citation type="journal article" date="2019" name="Int. J. Syst. Evol. Microbiol.">
        <title>The Global Catalogue of Microorganisms (GCM) 10K type strain sequencing project: providing services to taxonomists for standard genome sequencing and annotation.</title>
        <authorList>
            <consortium name="The Broad Institute Genomics Platform"/>
            <consortium name="The Broad Institute Genome Sequencing Center for Infectious Disease"/>
            <person name="Wu L."/>
            <person name="Ma J."/>
        </authorList>
    </citation>
    <scope>NUCLEOTIDE SEQUENCE [LARGE SCALE GENOMIC DNA]</scope>
    <source>
        <strain evidence="10">CGMCC 4.7152</strain>
    </source>
</reference>
<dbReference type="Pfam" id="PF03023">
    <property type="entry name" value="MurJ"/>
    <property type="match status" value="1"/>
</dbReference>
<dbReference type="RefSeq" id="WP_380122717.1">
    <property type="nucleotide sequence ID" value="NZ_JBHSIU010000054.1"/>
</dbReference>
<evidence type="ECO:0000313" key="10">
    <source>
        <dbReference type="Proteomes" id="UP001595912"/>
    </source>
</evidence>
<feature type="transmembrane region" description="Helical" evidence="8">
    <location>
        <begin position="131"/>
        <end position="154"/>
    </location>
</feature>
<feature type="transmembrane region" description="Helical" evidence="8">
    <location>
        <begin position="54"/>
        <end position="79"/>
    </location>
</feature>
<feature type="transmembrane region" description="Helical" evidence="8">
    <location>
        <begin position="366"/>
        <end position="388"/>
    </location>
</feature>
<comment type="caution">
    <text evidence="9">The sequence shown here is derived from an EMBL/GenBank/DDBJ whole genome shotgun (WGS) entry which is preliminary data.</text>
</comment>
<evidence type="ECO:0000256" key="2">
    <source>
        <dbReference type="ARBA" id="ARBA00022475"/>
    </source>
</evidence>
<evidence type="ECO:0000256" key="5">
    <source>
        <dbReference type="ARBA" id="ARBA00022984"/>
    </source>
</evidence>
<comment type="subcellular location">
    <subcellularLocation>
        <location evidence="1">Cell membrane</location>
        <topology evidence="1">Multi-pass membrane protein</topology>
    </subcellularLocation>
</comment>
<dbReference type="PRINTS" id="PR01806">
    <property type="entry name" value="VIRFACTRMVIN"/>
</dbReference>
<sequence>MTAATPQLAARGTLVTAALITVAITVSGSGLGLIRDVLLARFFGAGGATDAFLVAWTVPETAFCLVVEGAMSLVMVPLFSRTLAQQGSVRDLVAATLPRVTVALLIASAAVLLGAPLLVRAVAPGLADPALAVTCTRLTAITVLGFGIAGYLSAALRAHHVFAAPAAIHLAYNAGIIGLMWTLHGRIGVVSAAAGVALGGVLMVLVQLPSFVRHVGLPHPLRVGLPHPRRWLRGAARPAGTLALGAVAPVVVYTLGRQSQVYVERFLGSGLPAGAISHLNYAQKLTQLPMLVALLVCTVTFPTLARCVAAGDLAGARRRFAADLRLVTVLILLGSAYLFVFAPAVVQCLLERGAFGAADTTSVAAIVRVSAVGLLGHAMVGVAIRPYFADGGRAWLPAAAVGVGVAVNAVVAALTVAHLGAAGIAAGNGIGITTAAVLLLIGLRRRDLAVPLRETASTTARALLAAGVAAGAGWLAGRLLADLGSTVVSVAGGVVVLGTFAVVARLVGFDEIGALVPELKRRVRRAP</sequence>
<evidence type="ECO:0000313" key="9">
    <source>
        <dbReference type="EMBL" id="MFC5003595.1"/>
    </source>
</evidence>
<gene>
    <name evidence="9" type="ORF">ACFPIJ_37955</name>
</gene>
<dbReference type="InterPro" id="IPR004268">
    <property type="entry name" value="MurJ"/>
</dbReference>
<feature type="transmembrane region" description="Helical" evidence="8">
    <location>
        <begin position="395"/>
        <end position="414"/>
    </location>
</feature>
<dbReference type="InterPro" id="IPR051050">
    <property type="entry name" value="Lipid_II_flippase_MurJ/MviN"/>
</dbReference>
<feature type="transmembrane region" description="Helical" evidence="8">
    <location>
        <begin position="100"/>
        <end position="119"/>
    </location>
</feature>
<feature type="transmembrane region" description="Helical" evidence="8">
    <location>
        <begin position="326"/>
        <end position="346"/>
    </location>
</feature>
<dbReference type="PANTHER" id="PTHR47019">
    <property type="entry name" value="LIPID II FLIPPASE MURJ"/>
    <property type="match status" value="1"/>
</dbReference>
<evidence type="ECO:0000256" key="1">
    <source>
        <dbReference type="ARBA" id="ARBA00004651"/>
    </source>
</evidence>
<evidence type="ECO:0000256" key="7">
    <source>
        <dbReference type="ARBA" id="ARBA00023136"/>
    </source>
</evidence>
<evidence type="ECO:0000256" key="8">
    <source>
        <dbReference type="SAM" id="Phobius"/>
    </source>
</evidence>
<keyword evidence="6 8" id="KW-1133">Transmembrane helix</keyword>
<keyword evidence="7 8" id="KW-0472">Membrane</keyword>
<feature type="transmembrane region" description="Helical" evidence="8">
    <location>
        <begin position="239"/>
        <end position="256"/>
    </location>
</feature>
<feature type="transmembrane region" description="Helical" evidence="8">
    <location>
        <begin position="462"/>
        <end position="481"/>
    </location>
</feature>
<evidence type="ECO:0000256" key="6">
    <source>
        <dbReference type="ARBA" id="ARBA00022989"/>
    </source>
</evidence>
<feature type="transmembrane region" description="Helical" evidence="8">
    <location>
        <begin position="420"/>
        <end position="441"/>
    </location>
</feature>